<dbReference type="InParanoid" id="A0A0C3ASJ1"/>
<sequence>GDLILVDKLLFIANGPDNGQKMINTMSVAQKLSLNEKKEFFLLKNAHSSSQCINHLIIGIFNLNAFAISDTASAICMLASGFNHSCSPNARYSWHVAGGWLRIYADTLALVVGEEVYISYISGRHIYGSHHKDRQNQLKNYGFICSCIICSLPFSEQEASDRRQVEIACIWESVPYYMPHQTADRLGAIVHTVHLLKEEGYAADKDDFTNDAAAICACHADWESVQYWVTKTYKTRVAEFGEDSQRATDIHNIYLDLKRSPDAGMQRKQKFTVGL</sequence>
<dbReference type="PROSITE" id="PS50280">
    <property type="entry name" value="SET"/>
    <property type="match status" value="1"/>
</dbReference>
<evidence type="ECO:0000259" key="1">
    <source>
        <dbReference type="PROSITE" id="PS50280"/>
    </source>
</evidence>
<organism evidence="2 3">
    <name type="scientific">Piloderma croceum (strain F 1598)</name>
    <dbReference type="NCBI Taxonomy" id="765440"/>
    <lineage>
        <taxon>Eukaryota</taxon>
        <taxon>Fungi</taxon>
        <taxon>Dikarya</taxon>
        <taxon>Basidiomycota</taxon>
        <taxon>Agaricomycotina</taxon>
        <taxon>Agaricomycetes</taxon>
        <taxon>Agaricomycetidae</taxon>
        <taxon>Atheliales</taxon>
        <taxon>Atheliaceae</taxon>
        <taxon>Piloderma</taxon>
    </lineage>
</organism>
<accession>A0A0C3ASJ1</accession>
<protein>
    <recommendedName>
        <fullName evidence="1">SET domain-containing protein</fullName>
    </recommendedName>
</protein>
<evidence type="ECO:0000313" key="2">
    <source>
        <dbReference type="EMBL" id="KIM76903.1"/>
    </source>
</evidence>
<keyword evidence="3" id="KW-1185">Reference proteome</keyword>
<dbReference type="SUPFAM" id="SSF82199">
    <property type="entry name" value="SET domain"/>
    <property type="match status" value="1"/>
</dbReference>
<dbReference type="HOGENOM" id="CLU_028281_0_1_1"/>
<gene>
    <name evidence="2" type="ORF">PILCRDRAFT_77327</name>
</gene>
<dbReference type="AlphaFoldDB" id="A0A0C3ASJ1"/>
<dbReference type="STRING" id="765440.A0A0C3ASJ1"/>
<dbReference type="Gene3D" id="2.170.270.10">
    <property type="entry name" value="SET domain"/>
    <property type="match status" value="1"/>
</dbReference>
<dbReference type="InterPro" id="IPR001214">
    <property type="entry name" value="SET_dom"/>
</dbReference>
<feature type="domain" description="SET" evidence="1">
    <location>
        <begin position="1"/>
        <end position="121"/>
    </location>
</feature>
<dbReference type="PANTHER" id="PTHR47332:SF4">
    <property type="entry name" value="SET DOMAIN-CONTAINING PROTEIN 5"/>
    <property type="match status" value="1"/>
</dbReference>
<reference evidence="3" key="2">
    <citation type="submission" date="2015-01" db="EMBL/GenBank/DDBJ databases">
        <title>Evolutionary Origins and Diversification of the Mycorrhizal Mutualists.</title>
        <authorList>
            <consortium name="DOE Joint Genome Institute"/>
            <consortium name="Mycorrhizal Genomics Consortium"/>
            <person name="Kohler A."/>
            <person name="Kuo A."/>
            <person name="Nagy L.G."/>
            <person name="Floudas D."/>
            <person name="Copeland A."/>
            <person name="Barry K.W."/>
            <person name="Cichocki N."/>
            <person name="Veneault-Fourrey C."/>
            <person name="LaButti K."/>
            <person name="Lindquist E.A."/>
            <person name="Lipzen A."/>
            <person name="Lundell T."/>
            <person name="Morin E."/>
            <person name="Murat C."/>
            <person name="Riley R."/>
            <person name="Ohm R."/>
            <person name="Sun H."/>
            <person name="Tunlid A."/>
            <person name="Henrissat B."/>
            <person name="Grigoriev I.V."/>
            <person name="Hibbett D.S."/>
            <person name="Martin F."/>
        </authorList>
    </citation>
    <scope>NUCLEOTIDE SEQUENCE [LARGE SCALE GENOMIC DNA]</scope>
    <source>
        <strain evidence="3">F 1598</strain>
    </source>
</reference>
<reference evidence="2 3" key="1">
    <citation type="submission" date="2014-04" db="EMBL/GenBank/DDBJ databases">
        <authorList>
            <consortium name="DOE Joint Genome Institute"/>
            <person name="Kuo A."/>
            <person name="Tarkka M."/>
            <person name="Buscot F."/>
            <person name="Kohler A."/>
            <person name="Nagy L.G."/>
            <person name="Floudas D."/>
            <person name="Copeland A."/>
            <person name="Barry K.W."/>
            <person name="Cichocki N."/>
            <person name="Veneault-Fourrey C."/>
            <person name="LaButti K."/>
            <person name="Lindquist E.A."/>
            <person name="Lipzen A."/>
            <person name="Lundell T."/>
            <person name="Morin E."/>
            <person name="Murat C."/>
            <person name="Sun H."/>
            <person name="Tunlid A."/>
            <person name="Henrissat B."/>
            <person name="Grigoriev I.V."/>
            <person name="Hibbett D.S."/>
            <person name="Martin F."/>
            <person name="Nordberg H.P."/>
            <person name="Cantor M.N."/>
            <person name="Hua S.X."/>
        </authorList>
    </citation>
    <scope>NUCLEOTIDE SEQUENCE [LARGE SCALE GENOMIC DNA]</scope>
    <source>
        <strain evidence="2 3">F 1598</strain>
    </source>
</reference>
<proteinExistence type="predicted"/>
<dbReference type="Proteomes" id="UP000054166">
    <property type="component" value="Unassembled WGS sequence"/>
</dbReference>
<feature type="non-terminal residue" evidence="2">
    <location>
        <position position="1"/>
    </location>
</feature>
<dbReference type="EMBL" id="KN833030">
    <property type="protein sequence ID" value="KIM76903.1"/>
    <property type="molecule type" value="Genomic_DNA"/>
</dbReference>
<name>A0A0C3ASJ1_PILCF</name>
<dbReference type="InterPro" id="IPR053185">
    <property type="entry name" value="SET_domain_protein"/>
</dbReference>
<dbReference type="OrthoDB" id="265717at2759"/>
<dbReference type="PANTHER" id="PTHR47332">
    <property type="entry name" value="SET DOMAIN-CONTAINING PROTEIN 5"/>
    <property type="match status" value="1"/>
</dbReference>
<dbReference type="CDD" id="cd20071">
    <property type="entry name" value="SET_SMYD"/>
    <property type="match status" value="1"/>
</dbReference>
<evidence type="ECO:0000313" key="3">
    <source>
        <dbReference type="Proteomes" id="UP000054166"/>
    </source>
</evidence>
<dbReference type="InterPro" id="IPR046341">
    <property type="entry name" value="SET_dom_sf"/>
</dbReference>